<accession>A0A940MI58</accession>
<dbReference type="RefSeq" id="WP_209359793.1">
    <property type="nucleotide sequence ID" value="NZ_JAGISH010000002.1"/>
</dbReference>
<evidence type="ECO:0000313" key="1">
    <source>
        <dbReference type="EMBL" id="MBP0481946.1"/>
    </source>
</evidence>
<evidence type="ECO:0000313" key="2">
    <source>
        <dbReference type="Proteomes" id="UP000675940"/>
    </source>
</evidence>
<reference evidence="1" key="1">
    <citation type="submission" date="2021-03" db="EMBL/GenBank/DDBJ databases">
        <title>Sagittula salina sp. nov. strain M10.9X isolated from the marine waste.</title>
        <authorList>
            <person name="Satari L."/>
            <person name="Molina-Menor E."/>
            <person name="Vidal-Verdu A."/>
            <person name="Pascual J."/>
            <person name="Pereto J."/>
            <person name="Porcar M."/>
        </authorList>
    </citation>
    <scope>NUCLEOTIDE SEQUENCE</scope>
    <source>
        <strain evidence="1">M10.9X</strain>
    </source>
</reference>
<dbReference type="Proteomes" id="UP000675940">
    <property type="component" value="Unassembled WGS sequence"/>
</dbReference>
<keyword evidence="2" id="KW-1185">Reference proteome</keyword>
<dbReference type="AlphaFoldDB" id="A0A940MI58"/>
<proteinExistence type="predicted"/>
<comment type="caution">
    <text evidence="1">The sequence shown here is derived from an EMBL/GenBank/DDBJ whole genome shotgun (WGS) entry which is preliminary data.</text>
</comment>
<gene>
    <name evidence="1" type="ORF">J5474_05490</name>
</gene>
<dbReference type="PROSITE" id="PS51257">
    <property type="entry name" value="PROKAR_LIPOPROTEIN"/>
    <property type="match status" value="1"/>
</dbReference>
<sequence>MKTLFLTLPVLAVAGCVELGMTPKDTTPEMLATWDAAVASVGCSLVTEADYLPVELQTGLPREKIIEIAQYKVARKEAVSLPSGGVRSVVGVCTPPAEPEGAPVAATVAG</sequence>
<evidence type="ECO:0008006" key="3">
    <source>
        <dbReference type="Google" id="ProtNLM"/>
    </source>
</evidence>
<dbReference type="EMBL" id="JAGISH010000002">
    <property type="protein sequence ID" value="MBP0481946.1"/>
    <property type="molecule type" value="Genomic_DNA"/>
</dbReference>
<organism evidence="1 2">
    <name type="scientific">Sagittula salina</name>
    <dbReference type="NCBI Taxonomy" id="2820268"/>
    <lineage>
        <taxon>Bacteria</taxon>
        <taxon>Pseudomonadati</taxon>
        <taxon>Pseudomonadota</taxon>
        <taxon>Alphaproteobacteria</taxon>
        <taxon>Rhodobacterales</taxon>
        <taxon>Roseobacteraceae</taxon>
        <taxon>Sagittula</taxon>
    </lineage>
</organism>
<protein>
    <recommendedName>
        <fullName evidence="3">Lipoprotein</fullName>
    </recommendedName>
</protein>
<name>A0A940MI58_9RHOB</name>